<evidence type="ECO:0000256" key="2">
    <source>
        <dbReference type="ARBA" id="ARBA00023027"/>
    </source>
</evidence>
<dbReference type="GO" id="GO:0019592">
    <property type="term" value="P:mannitol catabolic process"/>
    <property type="evidence" value="ECO:0007669"/>
    <property type="project" value="TreeGrafter"/>
</dbReference>
<dbReference type="RefSeq" id="WP_009766365.1">
    <property type="nucleotide sequence ID" value="NZ_GL982997.1"/>
</dbReference>
<dbReference type="GO" id="GO:0005829">
    <property type="term" value="C:cytosol"/>
    <property type="evidence" value="ECO:0007669"/>
    <property type="project" value="TreeGrafter"/>
</dbReference>
<name>F9DRR8_9BACL</name>
<dbReference type="NCBIfam" id="NF002969">
    <property type="entry name" value="PRK03643.1"/>
    <property type="match status" value="1"/>
</dbReference>
<sequence>MVNEIPTLGLSNIEKQALYEAPERVLQIGDGNFIRGFVDWMVDELNYKTGFDGKIVSVQATPRGNRVPVLNEQDGLFTLLVRGIKEGERIEKAQLIQSIQRAVNPYTDWQELLKIAESPEMEFLISNTTEAGLRYKKESYSPDKSPVSFPGKVVALLYHRYVYFKGNMSKGWILIPCELIEQNGEALKNICLKIIKDWELPNDFAQWMLDACTFCNTLVDRIVPGYPADEAEQLWKNFGYTDRLLTVAEPYHLFVIEGPDFLEKKLPFKEAGLNVQFDYIAQFRENKIKLLNAPHTIMAAIGILKGIHSVREAMDDELLYSFIKDTLLKEICTTLPTNEEERAYAYIEEVFDRFRNPYLHHRLTDISLNSFSKFSARVWPSLDSYRKKTGKNPRCLVFSFAALLVFFEGVVKDNGYAVKDDARIVGNFEKFYRDYKGTKEELVQFIKELICEEYKQTLEELGDLPEEIADDYISIQRTGIQLALQRVESQVTYESN</sequence>
<evidence type="ECO:0000259" key="5">
    <source>
        <dbReference type="Pfam" id="PF08125"/>
    </source>
</evidence>
<feature type="domain" description="Mannitol dehydrogenase N-terminal" evidence="4">
    <location>
        <begin position="24"/>
        <end position="268"/>
    </location>
</feature>
<dbReference type="InterPro" id="IPR013118">
    <property type="entry name" value="Mannitol_DH_C"/>
</dbReference>
<dbReference type="OrthoDB" id="9768714at2"/>
<dbReference type="InterPro" id="IPR036291">
    <property type="entry name" value="NAD(P)-bd_dom_sf"/>
</dbReference>
<dbReference type="PANTHER" id="PTHR30524">
    <property type="entry name" value="MANNITOL-1-PHOSPHATE 5-DEHYDROGENASE"/>
    <property type="match status" value="1"/>
</dbReference>
<dbReference type="Gene3D" id="3.40.50.720">
    <property type="entry name" value="NAD(P)-binding Rossmann-like Domain"/>
    <property type="match status" value="1"/>
</dbReference>
<feature type="domain" description="Mannitol dehydrogenase C-terminal" evidence="5">
    <location>
        <begin position="280"/>
        <end position="472"/>
    </location>
</feature>
<dbReference type="AlphaFoldDB" id="F9DRR8"/>
<evidence type="ECO:0000256" key="1">
    <source>
        <dbReference type="ARBA" id="ARBA00023002"/>
    </source>
</evidence>
<reference evidence="6 7" key="1">
    <citation type="submission" date="2011-04" db="EMBL/GenBank/DDBJ databases">
        <authorList>
            <person name="Muzny D."/>
            <person name="Qin X."/>
            <person name="Deng J."/>
            <person name="Jiang H."/>
            <person name="Liu Y."/>
            <person name="Qu J."/>
            <person name="Song X.-Z."/>
            <person name="Zhang L."/>
            <person name="Thornton R."/>
            <person name="Coyle M."/>
            <person name="Francisco L."/>
            <person name="Jackson L."/>
            <person name="Javaid M."/>
            <person name="Korchina V."/>
            <person name="Kovar C."/>
            <person name="Mata R."/>
            <person name="Mathew T."/>
            <person name="Ngo R."/>
            <person name="Nguyen L."/>
            <person name="Nguyen N."/>
            <person name="Okwuonu G."/>
            <person name="Ongeri F."/>
            <person name="Pham C."/>
            <person name="Simmons D."/>
            <person name="Wilczek-Boney K."/>
            <person name="Hale W."/>
            <person name="Jakkamsetti A."/>
            <person name="Pham P."/>
            <person name="Ruth R."/>
            <person name="San Lucas F."/>
            <person name="Warren J."/>
            <person name="Zhang J."/>
            <person name="Zhao Z."/>
            <person name="Zhou C."/>
            <person name="Zhu D."/>
            <person name="Lee S."/>
            <person name="Bess C."/>
            <person name="Blankenburg K."/>
            <person name="Forbes L."/>
            <person name="Fu Q."/>
            <person name="Gubbala S."/>
            <person name="Hirani K."/>
            <person name="Jayaseelan J.C."/>
            <person name="Lara F."/>
            <person name="Munidasa M."/>
            <person name="Palculict T."/>
            <person name="Patil S."/>
            <person name="Pu L.-L."/>
            <person name="Saada N."/>
            <person name="Tang L."/>
            <person name="Weissenberger G."/>
            <person name="Zhu Y."/>
            <person name="Hemphill L."/>
            <person name="Shang Y."/>
            <person name="Youmans B."/>
            <person name="Ayvaz T."/>
            <person name="Ross M."/>
            <person name="Santibanez J."/>
            <person name="Aqrawi P."/>
            <person name="Gross S."/>
            <person name="Joshi V."/>
            <person name="Fowler G."/>
            <person name="Nazareth L."/>
            <person name="Reid J."/>
            <person name="Worley K."/>
            <person name="Petrosino J."/>
            <person name="Highlander S."/>
            <person name="Gibbs R."/>
        </authorList>
    </citation>
    <scope>NUCLEOTIDE SEQUENCE [LARGE SCALE GENOMIC DNA]</scope>
    <source>
        <strain evidence="6 7">2681</strain>
    </source>
</reference>
<dbReference type="EC" id="1.1.1.58" evidence="6"/>
<dbReference type="SUPFAM" id="SSF48179">
    <property type="entry name" value="6-phosphogluconate dehydrogenase C-terminal domain-like"/>
    <property type="match status" value="1"/>
</dbReference>
<dbReference type="InterPro" id="IPR013328">
    <property type="entry name" value="6PGD_dom2"/>
</dbReference>
<dbReference type="Pfam" id="PF08125">
    <property type="entry name" value="Mannitol_dh_C"/>
    <property type="match status" value="1"/>
</dbReference>
<dbReference type="GO" id="GO:0009026">
    <property type="term" value="F:tagaturonate reductase activity"/>
    <property type="evidence" value="ECO:0007669"/>
    <property type="project" value="UniProtKB-EC"/>
</dbReference>
<dbReference type="GO" id="GO:0019698">
    <property type="term" value="P:D-galacturonate catabolic process"/>
    <property type="evidence" value="ECO:0007669"/>
    <property type="project" value="TreeGrafter"/>
</dbReference>
<accession>F9DRR8</accession>
<dbReference type="SUPFAM" id="SSF51735">
    <property type="entry name" value="NAD(P)-binding Rossmann-fold domains"/>
    <property type="match status" value="1"/>
</dbReference>
<proteinExistence type="predicted"/>
<evidence type="ECO:0000259" key="4">
    <source>
        <dbReference type="Pfam" id="PF01232"/>
    </source>
</evidence>
<protein>
    <submittedName>
        <fullName evidence="6">Altronate oxidoreductase</fullName>
        <ecNumber evidence="6">1.1.1.58</ecNumber>
    </submittedName>
</protein>
<evidence type="ECO:0000313" key="6">
    <source>
        <dbReference type="EMBL" id="EGQ26471.1"/>
    </source>
</evidence>
<organism evidence="6 7">
    <name type="scientific">Sporosarcina newyorkensis 2681</name>
    <dbReference type="NCBI Taxonomy" id="1027292"/>
    <lineage>
        <taxon>Bacteria</taxon>
        <taxon>Bacillati</taxon>
        <taxon>Bacillota</taxon>
        <taxon>Bacilli</taxon>
        <taxon>Bacillales</taxon>
        <taxon>Caryophanaceae</taxon>
        <taxon>Sporosarcina</taxon>
    </lineage>
</organism>
<evidence type="ECO:0000313" key="7">
    <source>
        <dbReference type="Proteomes" id="UP000005316"/>
    </source>
</evidence>
<keyword evidence="1 6" id="KW-0560">Oxidoreductase</keyword>
<dbReference type="InterPro" id="IPR008927">
    <property type="entry name" value="6-PGluconate_DH-like_C_sf"/>
</dbReference>
<dbReference type="InterPro" id="IPR013131">
    <property type="entry name" value="Mannitol_DH_N"/>
</dbReference>
<dbReference type="Pfam" id="PF01232">
    <property type="entry name" value="Mannitol_dh"/>
    <property type="match status" value="1"/>
</dbReference>
<evidence type="ECO:0000256" key="3">
    <source>
        <dbReference type="ARBA" id="ARBA00048615"/>
    </source>
</evidence>
<dbReference type="PANTHER" id="PTHR30524:SF0">
    <property type="entry name" value="ALTRONATE OXIDOREDUCTASE-RELATED"/>
    <property type="match status" value="1"/>
</dbReference>
<comment type="caution">
    <text evidence="6">The sequence shown here is derived from an EMBL/GenBank/DDBJ whole genome shotgun (WGS) entry which is preliminary data.</text>
</comment>
<dbReference type="EMBL" id="AFPZ01000041">
    <property type="protein sequence ID" value="EGQ26471.1"/>
    <property type="molecule type" value="Genomic_DNA"/>
</dbReference>
<gene>
    <name evidence="6" type="primary">uxaB</name>
    <name evidence="6" type="ORF">HMPREF9372_1498</name>
</gene>
<keyword evidence="2" id="KW-0520">NAD</keyword>
<dbReference type="HOGENOM" id="CLU_027324_1_0_9"/>
<dbReference type="Gene3D" id="1.10.1040.10">
    <property type="entry name" value="N-(1-d-carboxylethyl)-l-norvaline Dehydrogenase, domain 2"/>
    <property type="match status" value="1"/>
</dbReference>
<comment type="catalytic activity">
    <reaction evidence="3">
        <text>D-mannitol 1-phosphate + NAD(+) = beta-D-fructose 6-phosphate + NADH + H(+)</text>
        <dbReference type="Rhea" id="RHEA:19661"/>
        <dbReference type="ChEBI" id="CHEBI:15378"/>
        <dbReference type="ChEBI" id="CHEBI:57540"/>
        <dbReference type="ChEBI" id="CHEBI:57634"/>
        <dbReference type="ChEBI" id="CHEBI:57945"/>
        <dbReference type="ChEBI" id="CHEBI:61381"/>
        <dbReference type="EC" id="1.1.1.17"/>
    </reaction>
</comment>
<dbReference type="Proteomes" id="UP000005316">
    <property type="component" value="Unassembled WGS sequence"/>
</dbReference>
<dbReference type="GO" id="GO:0008926">
    <property type="term" value="F:mannitol-1-phosphate 5-dehydrogenase activity"/>
    <property type="evidence" value="ECO:0007669"/>
    <property type="project" value="UniProtKB-EC"/>
</dbReference>
<dbReference type="eggNOG" id="COG0246">
    <property type="taxonomic scope" value="Bacteria"/>
</dbReference>